<feature type="domain" description="TonB-dependent receptor plug" evidence="14">
    <location>
        <begin position="34"/>
        <end position="144"/>
    </location>
</feature>
<feature type="domain" description="TonB-dependent receptor-like beta-barrel" evidence="13">
    <location>
        <begin position="204"/>
        <end position="732"/>
    </location>
</feature>
<keyword evidence="4" id="KW-0410">Iron transport</keyword>
<evidence type="ECO:0000313" key="16">
    <source>
        <dbReference type="Proteomes" id="UP000501568"/>
    </source>
</evidence>
<keyword evidence="7" id="KW-0406">Ion transport</keyword>
<evidence type="ECO:0000313" key="15">
    <source>
        <dbReference type="EMBL" id="QIG81893.1"/>
    </source>
</evidence>
<dbReference type="SUPFAM" id="SSF56935">
    <property type="entry name" value="Porins"/>
    <property type="match status" value="1"/>
</dbReference>
<evidence type="ECO:0000256" key="2">
    <source>
        <dbReference type="ARBA" id="ARBA00022448"/>
    </source>
</evidence>
<evidence type="ECO:0000256" key="9">
    <source>
        <dbReference type="ARBA" id="ARBA00023136"/>
    </source>
</evidence>
<evidence type="ECO:0000256" key="5">
    <source>
        <dbReference type="ARBA" id="ARBA00022692"/>
    </source>
</evidence>
<evidence type="ECO:0000256" key="3">
    <source>
        <dbReference type="ARBA" id="ARBA00022452"/>
    </source>
</evidence>
<comment type="similarity">
    <text evidence="11 12">Belongs to the TonB-dependent receptor family.</text>
</comment>
<dbReference type="AlphaFoldDB" id="A0A6G6YBD5"/>
<evidence type="ECO:0000256" key="11">
    <source>
        <dbReference type="PROSITE-ProRule" id="PRU01360"/>
    </source>
</evidence>
<evidence type="ECO:0000256" key="8">
    <source>
        <dbReference type="ARBA" id="ARBA00023077"/>
    </source>
</evidence>
<keyword evidence="3 11" id="KW-1134">Transmembrane beta strand</keyword>
<reference evidence="15 16" key="1">
    <citation type="submission" date="2020-02" db="EMBL/GenBank/DDBJ databases">
        <authorList>
            <person name="Zheng R.K."/>
            <person name="Sun C.M."/>
        </authorList>
    </citation>
    <scope>NUCLEOTIDE SEQUENCE [LARGE SCALE GENOMIC DNA]</scope>
    <source>
        <strain evidence="16">zrk23</strain>
    </source>
</reference>
<dbReference type="PANTHER" id="PTHR32552:SF81">
    <property type="entry name" value="TONB-DEPENDENT OUTER MEMBRANE RECEPTOR"/>
    <property type="match status" value="1"/>
</dbReference>
<evidence type="ECO:0000256" key="4">
    <source>
        <dbReference type="ARBA" id="ARBA00022496"/>
    </source>
</evidence>
<evidence type="ECO:0000256" key="12">
    <source>
        <dbReference type="RuleBase" id="RU003357"/>
    </source>
</evidence>
<keyword evidence="9 11" id="KW-0472">Membrane</keyword>
<dbReference type="InterPro" id="IPR000531">
    <property type="entry name" value="Beta-barrel_TonB"/>
</dbReference>
<dbReference type="EMBL" id="CP049109">
    <property type="protein sequence ID" value="QIG81893.1"/>
    <property type="molecule type" value="Genomic_DNA"/>
</dbReference>
<keyword evidence="2 11" id="KW-0813">Transport</keyword>
<dbReference type="InterPro" id="IPR012910">
    <property type="entry name" value="Plug_dom"/>
</dbReference>
<evidence type="ECO:0000259" key="13">
    <source>
        <dbReference type="Pfam" id="PF00593"/>
    </source>
</evidence>
<keyword evidence="16" id="KW-1185">Reference proteome</keyword>
<dbReference type="Pfam" id="PF00593">
    <property type="entry name" value="TonB_dep_Rec_b-barrel"/>
    <property type="match status" value="1"/>
</dbReference>
<gene>
    <name evidence="15" type="ORF">G5C33_10535</name>
</gene>
<dbReference type="GO" id="GO:0006826">
    <property type="term" value="P:iron ion transport"/>
    <property type="evidence" value="ECO:0007669"/>
    <property type="project" value="UniProtKB-KW"/>
</dbReference>
<dbReference type="InterPro" id="IPR036942">
    <property type="entry name" value="Beta-barrel_TonB_sf"/>
</dbReference>
<evidence type="ECO:0000256" key="7">
    <source>
        <dbReference type="ARBA" id="ARBA00023065"/>
    </source>
</evidence>
<dbReference type="GO" id="GO:0009279">
    <property type="term" value="C:cell outer membrane"/>
    <property type="evidence" value="ECO:0007669"/>
    <property type="project" value="UniProtKB-SubCell"/>
</dbReference>
<name>A0A6G6YBD5_9SPHN</name>
<comment type="subcellular location">
    <subcellularLocation>
        <location evidence="1 11">Cell outer membrane</location>
        <topology evidence="1 11">Multi-pass membrane protein</topology>
    </subcellularLocation>
</comment>
<accession>A0A6G6YBD5</accession>
<organism evidence="15 16">
    <name type="scientific">Stakelama tenebrarum</name>
    <dbReference type="NCBI Taxonomy" id="2711215"/>
    <lineage>
        <taxon>Bacteria</taxon>
        <taxon>Pseudomonadati</taxon>
        <taxon>Pseudomonadota</taxon>
        <taxon>Alphaproteobacteria</taxon>
        <taxon>Sphingomonadales</taxon>
        <taxon>Sphingomonadaceae</taxon>
        <taxon>Stakelama</taxon>
    </lineage>
</organism>
<dbReference type="Proteomes" id="UP000501568">
    <property type="component" value="Chromosome"/>
</dbReference>
<keyword evidence="8 12" id="KW-0798">TonB box</keyword>
<dbReference type="InterPro" id="IPR039426">
    <property type="entry name" value="TonB-dep_rcpt-like"/>
</dbReference>
<dbReference type="PANTHER" id="PTHR32552">
    <property type="entry name" value="FERRICHROME IRON RECEPTOR-RELATED"/>
    <property type="match status" value="1"/>
</dbReference>
<dbReference type="PROSITE" id="PS52016">
    <property type="entry name" value="TONB_DEPENDENT_REC_3"/>
    <property type="match status" value="1"/>
</dbReference>
<keyword evidence="10 11" id="KW-0998">Cell outer membrane</keyword>
<keyword evidence="6" id="KW-0408">Iron</keyword>
<keyword evidence="5 11" id="KW-0812">Transmembrane</keyword>
<protein>
    <submittedName>
        <fullName evidence="15">TonB-dependent receptor</fullName>
    </submittedName>
</protein>
<proteinExistence type="inferred from homology"/>
<evidence type="ECO:0000256" key="1">
    <source>
        <dbReference type="ARBA" id="ARBA00004571"/>
    </source>
</evidence>
<sequence>MLGGIAPAAAQVVGEQTVESDVIIVSATRRDEDLQDVPISLQVLGEEELEQQSVASFDDYARLLPSVSFQSFGPGQTQLSFRGITSGGDGLDAGSLPATGVYLDDVPVTTIASLVDLHIYDVARVEALSGPQGTLFGASSLSGTLRIITNKPDPSRFEGGYDLQVNKYGAGDFGGQVEGFLNLPLASNAAIRLVGWYSKEGGYIDNTYAERTYTLDDFDPSTNLTVDNSEYVEDDFNDVETYGGRAALKVDLDEDWTATPMFMYQNQQTNGSFLYDPTLGDLEVHDFVPEYNTDEWWQAALTIEGKIGNWDVVYSAGYFERETENEIDYSYYTVAYDTYGYYATYFPDPSGGYLDPTQRQYYNYNFTKHTHELRFISPSHASLRMTAGLFYQRQTNDIDAQYFIPGLSTSPVTSVWFNPIFDDVVYLKRLDRADNDYAMFTEVEYDITPALTLTAGIRGFMAHNTLIGFSGFEYSTYSDCLPTDDPDIPCVNVYPEGAAAAMPKKVDESGETHKVSLSWDVDPDRMVYATYSTGYRPGGINRDPAYGAYAADKLSNYEIGWKTSWLDGMFRWNGAVFYQDWTDMQFALARPGDNGVTSIANVGGAESKGVEMDLLFRSGGLSLSAAGSYVDAHITTPFCQEDWTGAIYCTPEGTRLPVQPKFKVNGTARYDFMLGGDTGAFVQAGVQHQGGTRSFLLDDEVAVIGYTDGFTTVDFAAGIHFGDMSIEAFIQNAFDERGQLSRNTACAPAYCGSYYRIYPVQPQFFGLKFSHRFRD</sequence>
<dbReference type="Pfam" id="PF07715">
    <property type="entry name" value="Plug"/>
    <property type="match status" value="1"/>
</dbReference>
<keyword evidence="15" id="KW-0675">Receptor</keyword>
<dbReference type="KEGG" id="spzr:G5C33_10535"/>
<dbReference type="Gene3D" id="2.40.170.20">
    <property type="entry name" value="TonB-dependent receptor, beta-barrel domain"/>
    <property type="match status" value="1"/>
</dbReference>
<evidence type="ECO:0000256" key="10">
    <source>
        <dbReference type="ARBA" id="ARBA00023237"/>
    </source>
</evidence>
<evidence type="ECO:0000256" key="6">
    <source>
        <dbReference type="ARBA" id="ARBA00023004"/>
    </source>
</evidence>
<evidence type="ECO:0000259" key="14">
    <source>
        <dbReference type="Pfam" id="PF07715"/>
    </source>
</evidence>